<comment type="subcellular location">
    <subcellularLocation>
        <location evidence="1">Nucleus</location>
    </subcellularLocation>
</comment>
<evidence type="ECO:0000256" key="1">
    <source>
        <dbReference type="ARBA" id="ARBA00004123"/>
    </source>
</evidence>
<dbReference type="Proteomes" id="UP001174677">
    <property type="component" value="Chromosome 4"/>
</dbReference>
<keyword evidence="2" id="KW-0479">Metal-binding</keyword>
<sequence>MESQREEQSLFKASAIFSAAEASPPLLNSNENGQELLVKEEEEEEEAVKDQPQDQQEANPCLQLNPKLTRSDTNHGFDRELNLIDCLNMDSFKPSSETPQAANHDVEQRVFSCNYCQRKFYSSQALGGHQNAHKRERTLAKRGKTRTHDIPGAFGHPYLHHHYYSNMASLPLHGAYGRSLGIQVHSMIHKPCHISSPNGFANIYGHGSWSRPPIDQQPAIGKLSTDNFHINATTAPSPATSRSGVGRFNLEKSTLVGSPADQGIVNCWLATNQDELQTLDLSLKL</sequence>
<dbReference type="PANTHER" id="PTHR47287:SF17">
    <property type="entry name" value="C2H2 AND C2HC ZINC FINGERS SUPERFAMILY PROTEIN"/>
    <property type="match status" value="1"/>
</dbReference>
<dbReference type="InterPro" id="IPR013087">
    <property type="entry name" value="Znf_C2H2_type"/>
</dbReference>
<feature type="region of interest" description="Disordered" evidence="7">
    <location>
        <begin position="21"/>
        <end position="75"/>
    </location>
</feature>
<comment type="caution">
    <text evidence="9">The sequence shown here is derived from an EMBL/GenBank/DDBJ whole genome shotgun (WGS) entry which is preliminary data.</text>
</comment>
<evidence type="ECO:0000256" key="4">
    <source>
        <dbReference type="ARBA" id="ARBA00022833"/>
    </source>
</evidence>
<gene>
    <name evidence="9" type="ORF">P3X46_007855</name>
</gene>
<name>A0ABQ9MYQ6_HEVBR</name>
<evidence type="ECO:0000313" key="9">
    <source>
        <dbReference type="EMBL" id="KAJ9184075.1"/>
    </source>
</evidence>
<evidence type="ECO:0000256" key="2">
    <source>
        <dbReference type="ARBA" id="ARBA00022723"/>
    </source>
</evidence>
<dbReference type="PANTHER" id="PTHR47287">
    <property type="entry name" value="C2H2 AND C2HC ZINC FINGERS SUPERFAMILY PROTEIN"/>
    <property type="match status" value="1"/>
</dbReference>
<evidence type="ECO:0000256" key="3">
    <source>
        <dbReference type="ARBA" id="ARBA00022771"/>
    </source>
</evidence>
<dbReference type="InterPro" id="IPR036236">
    <property type="entry name" value="Znf_C2H2_sf"/>
</dbReference>
<keyword evidence="3 6" id="KW-0863">Zinc-finger</keyword>
<reference evidence="9" key="1">
    <citation type="journal article" date="2023" name="Plant Biotechnol. J.">
        <title>Chromosome-level wild Hevea brasiliensis genome provides new tools for genomic-assisted breeding and valuable loci to elevate rubber yield.</title>
        <authorList>
            <person name="Cheng H."/>
            <person name="Song X."/>
            <person name="Hu Y."/>
            <person name="Wu T."/>
            <person name="Yang Q."/>
            <person name="An Z."/>
            <person name="Feng S."/>
            <person name="Deng Z."/>
            <person name="Wu W."/>
            <person name="Zeng X."/>
            <person name="Tu M."/>
            <person name="Wang X."/>
            <person name="Huang H."/>
        </authorList>
    </citation>
    <scope>NUCLEOTIDE SEQUENCE</scope>
    <source>
        <strain evidence="9">MT/VB/25A 57/8</strain>
    </source>
</reference>
<dbReference type="PROSITE" id="PS00028">
    <property type="entry name" value="ZINC_FINGER_C2H2_1"/>
    <property type="match status" value="1"/>
</dbReference>
<feature type="domain" description="C2H2-type" evidence="8">
    <location>
        <begin position="111"/>
        <end position="138"/>
    </location>
</feature>
<accession>A0ABQ9MYQ6</accession>
<evidence type="ECO:0000256" key="7">
    <source>
        <dbReference type="SAM" id="MobiDB-lite"/>
    </source>
</evidence>
<keyword evidence="4" id="KW-0862">Zinc</keyword>
<organism evidence="9 10">
    <name type="scientific">Hevea brasiliensis</name>
    <name type="common">Para rubber tree</name>
    <name type="synonym">Siphonia brasiliensis</name>
    <dbReference type="NCBI Taxonomy" id="3981"/>
    <lineage>
        <taxon>Eukaryota</taxon>
        <taxon>Viridiplantae</taxon>
        <taxon>Streptophyta</taxon>
        <taxon>Embryophyta</taxon>
        <taxon>Tracheophyta</taxon>
        <taxon>Spermatophyta</taxon>
        <taxon>Magnoliopsida</taxon>
        <taxon>eudicotyledons</taxon>
        <taxon>Gunneridae</taxon>
        <taxon>Pentapetalae</taxon>
        <taxon>rosids</taxon>
        <taxon>fabids</taxon>
        <taxon>Malpighiales</taxon>
        <taxon>Euphorbiaceae</taxon>
        <taxon>Crotonoideae</taxon>
        <taxon>Micrandreae</taxon>
        <taxon>Hevea</taxon>
    </lineage>
</organism>
<evidence type="ECO:0000256" key="6">
    <source>
        <dbReference type="PROSITE-ProRule" id="PRU00042"/>
    </source>
</evidence>
<proteinExistence type="predicted"/>
<evidence type="ECO:0000259" key="8">
    <source>
        <dbReference type="PROSITE" id="PS50157"/>
    </source>
</evidence>
<evidence type="ECO:0000256" key="5">
    <source>
        <dbReference type="ARBA" id="ARBA00023242"/>
    </source>
</evidence>
<dbReference type="PROSITE" id="PS50157">
    <property type="entry name" value="ZINC_FINGER_C2H2_2"/>
    <property type="match status" value="1"/>
</dbReference>
<dbReference type="Gene3D" id="3.30.160.60">
    <property type="entry name" value="Classic Zinc Finger"/>
    <property type="match status" value="1"/>
</dbReference>
<protein>
    <recommendedName>
        <fullName evidence="8">C2H2-type domain-containing protein</fullName>
    </recommendedName>
</protein>
<keyword evidence="5" id="KW-0539">Nucleus</keyword>
<dbReference type="SUPFAM" id="SSF57667">
    <property type="entry name" value="beta-beta-alpha zinc fingers"/>
    <property type="match status" value="1"/>
</dbReference>
<dbReference type="InterPro" id="IPR044246">
    <property type="entry name" value="ZFP3-like"/>
</dbReference>
<dbReference type="EMBL" id="JARPOI010000004">
    <property type="protein sequence ID" value="KAJ9184075.1"/>
    <property type="molecule type" value="Genomic_DNA"/>
</dbReference>
<evidence type="ECO:0000313" key="10">
    <source>
        <dbReference type="Proteomes" id="UP001174677"/>
    </source>
</evidence>
<keyword evidence="10" id="KW-1185">Reference proteome</keyword>